<proteinExistence type="predicted"/>
<feature type="region of interest" description="Disordered" evidence="1">
    <location>
        <begin position="1"/>
        <end position="78"/>
    </location>
</feature>
<dbReference type="PaxDb" id="4113-PGSC0003DMT400094335"/>
<keyword evidence="3" id="KW-1185">Reference proteome</keyword>
<evidence type="ECO:0000313" key="2">
    <source>
        <dbReference type="EnsemblPlants" id="PGSC0003DMT400094335"/>
    </source>
</evidence>
<sequence length="78" mass="9022">MDKWDVGQALKIKPRTQPMLHQHEPWVQPRSVSGMWIKEQKKDTNRHKGTKQVGEVEKGKPDDCQDDSTTRQVNLQSA</sequence>
<reference evidence="2" key="2">
    <citation type="submission" date="2015-06" db="UniProtKB">
        <authorList>
            <consortium name="EnsemblPlants"/>
        </authorList>
    </citation>
    <scope>IDENTIFICATION</scope>
    <source>
        <strain evidence="2">DM1-3 516 R44</strain>
    </source>
</reference>
<dbReference type="Gramene" id="PGSC0003DMT400094335">
    <property type="protein sequence ID" value="PGSC0003DMT400094335"/>
    <property type="gene ID" value="PGSC0003DMG400043906"/>
</dbReference>
<dbReference type="Proteomes" id="UP000011115">
    <property type="component" value="Unassembled WGS sequence"/>
</dbReference>
<dbReference type="AlphaFoldDB" id="M1DTX2"/>
<name>M1DTX2_SOLTU</name>
<protein>
    <submittedName>
        <fullName evidence="2">Uncharacterized protein</fullName>
    </submittedName>
</protein>
<reference evidence="3" key="1">
    <citation type="journal article" date="2011" name="Nature">
        <title>Genome sequence and analysis of the tuber crop potato.</title>
        <authorList>
            <consortium name="The Potato Genome Sequencing Consortium"/>
        </authorList>
    </citation>
    <scope>NUCLEOTIDE SEQUENCE [LARGE SCALE GENOMIC DNA]</scope>
    <source>
        <strain evidence="3">cv. DM1-3 516 R44</strain>
    </source>
</reference>
<dbReference type="EnsemblPlants" id="PGSC0003DMT400094335">
    <property type="protein sequence ID" value="PGSC0003DMT400094335"/>
    <property type="gene ID" value="PGSC0003DMG400043906"/>
</dbReference>
<dbReference type="HOGENOM" id="CLU_2626800_0_0_1"/>
<evidence type="ECO:0000313" key="3">
    <source>
        <dbReference type="Proteomes" id="UP000011115"/>
    </source>
</evidence>
<evidence type="ECO:0000256" key="1">
    <source>
        <dbReference type="SAM" id="MobiDB-lite"/>
    </source>
</evidence>
<organism evidence="2 3">
    <name type="scientific">Solanum tuberosum</name>
    <name type="common">Potato</name>
    <dbReference type="NCBI Taxonomy" id="4113"/>
    <lineage>
        <taxon>Eukaryota</taxon>
        <taxon>Viridiplantae</taxon>
        <taxon>Streptophyta</taxon>
        <taxon>Embryophyta</taxon>
        <taxon>Tracheophyta</taxon>
        <taxon>Spermatophyta</taxon>
        <taxon>Magnoliopsida</taxon>
        <taxon>eudicotyledons</taxon>
        <taxon>Gunneridae</taxon>
        <taxon>Pentapetalae</taxon>
        <taxon>asterids</taxon>
        <taxon>lamiids</taxon>
        <taxon>Solanales</taxon>
        <taxon>Solanaceae</taxon>
        <taxon>Solanoideae</taxon>
        <taxon>Solaneae</taxon>
        <taxon>Solanum</taxon>
    </lineage>
</organism>
<feature type="compositionally biased region" description="Basic and acidic residues" evidence="1">
    <location>
        <begin position="54"/>
        <end position="63"/>
    </location>
</feature>
<accession>M1DTX2</accession>
<dbReference type="InParanoid" id="M1DTX2"/>